<accession>A0A1M7FRN0</accession>
<dbReference type="AlphaFoldDB" id="A0A1M7FRN0"/>
<feature type="chain" id="PRO_5012839247" description="Permuted papain-like amidase enzyme, YaeF/YiiX, C92 family" evidence="1">
    <location>
        <begin position="27"/>
        <end position="231"/>
    </location>
</feature>
<dbReference type="OrthoDB" id="7772490at2"/>
<gene>
    <name evidence="2" type="ORF">SAMN05444389_103204</name>
</gene>
<evidence type="ECO:0000313" key="2">
    <source>
        <dbReference type="EMBL" id="SHM06590.1"/>
    </source>
</evidence>
<dbReference type="Proteomes" id="UP000184444">
    <property type="component" value="Unassembled WGS sequence"/>
</dbReference>
<dbReference type="RefSeq" id="WP_143159650.1">
    <property type="nucleotide sequence ID" value="NZ_FRCK01000003.1"/>
</dbReference>
<dbReference type="EMBL" id="FRCK01000003">
    <property type="protein sequence ID" value="SHM06590.1"/>
    <property type="molecule type" value="Genomic_DNA"/>
</dbReference>
<feature type="signal peptide" evidence="1">
    <location>
        <begin position="1"/>
        <end position="26"/>
    </location>
</feature>
<protein>
    <recommendedName>
        <fullName evidence="4">Permuted papain-like amidase enzyme, YaeF/YiiX, C92 family</fullName>
    </recommendedName>
</protein>
<keyword evidence="1" id="KW-0732">Signal</keyword>
<keyword evidence="3" id="KW-1185">Reference proteome</keyword>
<reference evidence="3" key="1">
    <citation type="submission" date="2016-11" db="EMBL/GenBank/DDBJ databases">
        <authorList>
            <person name="Varghese N."/>
            <person name="Submissions S."/>
        </authorList>
    </citation>
    <scope>NUCLEOTIDE SEQUENCE [LARGE SCALE GENOMIC DNA]</scope>
    <source>
        <strain evidence="3">DSM 6637</strain>
    </source>
</reference>
<sequence length="231" mass="24665">MPNNPRRRIAAALLALAAFSPCGAVAETPDYAAMMAEAAWDWQPGDPIFLNGINALDELIRQAEGGDWGSVGILRPSSGDPRVVFADEEAGITELILYEITDRRAPSEYAVYRIGGTSGNGLGLLTNYSLFSAYGSGLDRLMLFGNGAFYNAELVFEAALSEGHVLGTPRKLAGLTTMEGPLAQALLAEWQAHPYCVAALSAGECWEELREIAVITPGTLLASGRLEQVYP</sequence>
<evidence type="ECO:0008006" key="4">
    <source>
        <dbReference type="Google" id="ProtNLM"/>
    </source>
</evidence>
<dbReference type="Gene3D" id="3.90.1720.10">
    <property type="entry name" value="endopeptidase domain like (from Nostoc punctiforme)"/>
    <property type="match status" value="1"/>
</dbReference>
<evidence type="ECO:0000313" key="3">
    <source>
        <dbReference type="Proteomes" id="UP000184444"/>
    </source>
</evidence>
<proteinExistence type="predicted"/>
<dbReference type="SUPFAM" id="SSF54001">
    <property type="entry name" value="Cysteine proteinases"/>
    <property type="match status" value="1"/>
</dbReference>
<evidence type="ECO:0000256" key="1">
    <source>
        <dbReference type="SAM" id="SignalP"/>
    </source>
</evidence>
<organism evidence="2 3">
    <name type="scientific">Paracoccus solventivorans</name>
    <dbReference type="NCBI Taxonomy" id="53463"/>
    <lineage>
        <taxon>Bacteria</taxon>
        <taxon>Pseudomonadati</taxon>
        <taxon>Pseudomonadota</taxon>
        <taxon>Alphaproteobacteria</taxon>
        <taxon>Rhodobacterales</taxon>
        <taxon>Paracoccaceae</taxon>
        <taxon>Paracoccus</taxon>
    </lineage>
</organism>
<dbReference type="InterPro" id="IPR038765">
    <property type="entry name" value="Papain-like_cys_pep_sf"/>
</dbReference>
<name>A0A1M7FRN0_9RHOB</name>